<sequence>MSKTPDQRLGTGGHGGPDASGGTGSRASLPGEAPIGRISVVIANYNYGRYVGQAIESALALEWDDVEVIVVDDGSTDDSREVIDRYRDRVTAVYQENATQRVARNRGFELTTGDVVIHLDSDDVLFPSLAREVARVWHPGISKVQVQMQRIDEDGRPAGGVFPTFRHEPTPEQIRHWAQRTSAYPTPPGSGNVYSREFLERIFPLDDSCGAATDSACLAAAPFLGDVVTIAQPLVGYRVHGANVSDMVADFRRFPKAVERARQRRLYANRVMGTAADERALSRSRELLQLRVAAHRMVPDVRALPDESRWRLLRDAVLCPVHPGPESLGARVQILLWSLATLLAPRGMAENLVRLRYRRDVARVTDRVAAGVRALRRPG</sequence>
<comment type="caution">
    <text evidence="3">The sequence shown here is derived from an EMBL/GenBank/DDBJ whole genome shotgun (WGS) entry which is preliminary data.</text>
</comment>
<feature type="domain" description="Glycosyltransferase 2-like" evidence="2">
    <location>
        <begin position="39"/>
        <end position="203"/>
    </location>
</feature>
<gene>
    <name evidence="3" type="ORF">BKA19_3839</name>
</gene>
<reference evidence="3 4" key="1">
    <citation type="submission" date="2019-02" db="EMBL/GenBank/DDBJ databases">
        <title>Sequencing the genomes of 1000 actinobacteria strains.</title>
        <authorList>
            <person name="Klenk H.-P."/>
        </authorList>
    </citation>
    <scope>NUCLEOTIDE SEQUENCE [LARGE SCALE GENOMIC DNA]</scope>
    <source>
        <strain evidence="3 4">DSM 44509</strain>
    </source>
</reference>
<dbReference type="Proteomes" id="UP000292507">
    <property type="component" value="Unassembled WGS sequence"/>
</dbReference>
<evidence type="ECO:0000313" key="3">
    <source>
        <dbReference type="EMBL" id="RZU34085.1"/>
    </source>
</evidence>
<organism evidence="3 4">
    <name type="scientific">Blastococcus saxobsidens</name>
    <dbReference type="NCBI Taxonomy" id="138336"/>
    <lineage>
        <taxon>Bacteria</taxon>
        <taxon>Bacillati</taxon>
        <taxon>Actinomycetota</taxon>
        <taxon>Actinomycetes</taxon>
        <taxon>Geodermatophilales</taxon>
        <taxon>Geodermatophilaceae</taxon>
        <taxon>Blastococcus</taxon>
    </lineage>
</organism>
<feature type="compositionally biased region" description="Gly residues" evidence="1">
    <location>
        <begin position="10"/>
        <end position="24"/>
    </location>
</feature>
<name>A0A4Q7YCZ5_9ACTN</name>
<protein>
    <submittedName>
        <fullName evidence="3">Glycosyl transferase family 2</fullName>
    </submittedName>
</protein>
<dbReference type="Gene3D" id="3.90.550.10">
    <property type="entry name" value="Spore Coat Polysaccharide Biosynthesis Protein SpsA, Chain A"/>
    <property type="match status" value="1"/>
</dbReference>
<feature type="region of interest" description="Disordered" evidence="1">
    <location>
        <begin position="1"/>
        <end position="30"/>
    </location>
</feature>
<keyword evidence="4" id="KW-1185">Reference proteome</keyword>
<proteinExistence type="predicted"/>
<dbReference type="InterPro" id="IPR001173">
    <property type="entry name" value="Glyco_trans_2-like"/>
</dbReference>
<dbReference type="EMBL" id="SHKV01000001">
    <property type="protein sequence ID" value="RZU34085.1"/>
    <property type="molecule type" value="Genomic_DNA"/>
</dbReference>
<evidence type="ECO:0000259" key="2">
    <source>
        <dbReference type="Pfam" id="PF00535"/>
    </source>
</evidence>
<dbReference type="PANTHER" id="PTHR43685">
    <property type="entry name" value="GLYCOSYLTRANSFERASE"/>
    <property type="match status" value="1"/>
</dbReference>
<dbReference type="RefSeq" id="WP_242611282.1">
    <property type="nucleotide sequence ID" value="NZ_POQT01000003.1"/>
</dbReference>
<dbReference type="GO" id="GO:0016740">
    <property type="term" value="F:transferase activity"/>
    <property type="evidence" value="ECO:0007669"/>
    <property type="project" value="UniProtKB-KW"/>
</dbReference>
<dbReference type="Pfam" id="PF00535">
    <property type="entry name" value="Glycos_transf_2"/>
    <property type="match status" value="1"/>
</dbReference>
<dbReference type="AlphaFoldDB" id="A0A4Q7YCZ5"/>
<keyword evidence="3" id="KW-0808">Transferase</keyword>
<accession>A0A4Q7YCZ5</accession>
<dbReference type="SUPFAM" id="SSF53448">
    <property type="entry name" value="Nucleotide-diphospho-sugar transferases"/>
    <property type="match status" value="1"/>
</dbReference>
<evidence type="ECO:0000256" key="1">
    <source>
        <dbReference type="SAM" id="MobiDB-lite"/>
    </source>
</evidence>
<dbReference type="InterPro" id="IPR029044">
    <property type="entry name" value="Nucleotide-diphossugar_trans"/>
</dbReference>
<dbReference type="PANTHER" id="PTHR43685:SF11">
    <property type="entry name" value="GLYCOSYLTRANSFERASE TAGX-RELATED"/>
    <property type="match status" value="1"/>
</dbReference>
<dbReference type="InterPro" id="IPR050834">
    <property type="entry name" value="Glycosyltransf_2"/>
</dbReference>
<evidence type="ECO:0000313" key="4">
    <source>
        <dbReference type="Proteomes" id="UP000292507"/>
    </source>
</evidence>